<dbReference type="InterPro" id="IPR011006">
    <property type="entry name" value="CheY-like_superfamily"/>
</dbReference>
<evidence type="ECO:0000256" key="2">
    <source>
        <dbReference type="PROSITE-ProRule" id="PRU00169"/>
    </source>
</evidence>
<evidence type="ECO:0000256" key="3">
    <source>
        <dbReference type="SAM" id="Coils"/>
    </source>
</evidence>
<evidence type="ECO:0000313" key="6">
    <source>
        <dbReference type="Proteomes" id="UP000016960"/>
    </source>
</evidence>
<protein>
    <submittedName>
        <fullName evidence="5">Two component transcriptional regulator, winged-helix family</fullName>
    </submittedName>
</protein>
<feature type="modified residue" description="4-aspartylphosphate" evidence="2">
    <location>
        <position position="54"/>
    </location>
</feature>
<keyword evidence="1 2" id="KW-0597">Phosphoprotein</keyword>
<dbReference type="eggNOG" id="COG0784">
    <property type="taxonomic scope" value="Bacteria"/>
</dbReference>
<dbReference type="GO" id="GO:0000160">
    <property type="term" value="P:phosphorelay signal transduction system"/>
    <property type="evidence" value="ECO:0007669"/>
    <property type="project" value="InterPro"/>
</dbReference>
<dbReference type="Gene3D" id="3.40.50.2300">
    <property type="match status" value="1"/>
</dbReference>
<dbReference type="PROSITE" id="PS50110">
    <property type="entry name" value="RESPONSE_REGULATORY"/>
    <property type="match status" value="1"/>
</dbReference>
<dbReference type="SMART" id="SM00448">
    <property type="entry name" value="REC"/>
    <property type="match status" value="1"/>
</dbReference>
<dbReference type="AlphaFoldDB" id="U5DR09"/>
<gene>
    <name evidence="5" type="ORF">KR51_00011990</name>
</gene>
<keyword evidence="3" id="KW-0175">Coiled coil</keyword>
<organism evidence="5 6">
    <name type="scientific">Rubidibacter lacunae KORDI 51-2</name>
    <dbReference type="NCBI Taxonomy" id="582515"/>
    <lineage>
        <taxon>Bacteria</taxon>
        <taxon>Bacillati</taxon>
        <taxon>Cyanobacteriota</taxon>
        <taxon>Cyanophyceae</taxon>
        <taxon>Oscillatoriophycideae</taxon>
        <taxon>Chroococcales</taxon>
        <taxon>Aphanothecaceae</taxon>
        <taxon>Rubidibacter</taxon>
    </lineage>
</organism>
<feature type="coiled-coil region" evidence="3">
    <location>
        <begin position="141"/>
        <end position="168"/>
    </location>
</feature>
<dbReference type="CDD" id="cd00156">
    <property type="entry name" value="REC"/>
    <property type="match status" value="1"/>
</dbReference>
<dbReference type="STRING" id="582515.KR51_00011990"/>
<feature type="domain" description="Response regulatory" evidence="4">
    <location>
        <begin position="5"/>
        <end position="121"/>
    </location>
</feature>
<dbReference type="EMBL" id="ASSJ01000031">
    <property type="protein sequence ID" value="ERN42110.1"/>
    <property type="molecule type" value="Genomic_DNA"/>
</dbReference>
<name>U5DR09_9CHRO</name>
<evidence type="ECO:0000259" key="4">
    <source>
        <dbReference type="PROSITE" id="PS50110"/>
    </source>
</evidence>
<dbReference type="Proteomes" id="UP000016960">
    <property type="component" value="Unassembled WGS sequence"/>
</dbReference>
<dbReference type="RefSeq" id="WP_022605647.1">
    <property type="nucleotide sequence ID" value="NZ_ASSJ01000031.1"/>
</dbReference>
<keyword evidence="6" id="KW-1185">Reference proteome</keyword>
<dbReference type="OrthoDB" id="9773113at2"/>
<evidence type="ECO:0000313" key="5">
    <source>
        <dbReference type="EMBL" id="ERN42110.1"/>
    </source>
</evidence>
<evidence type="ECO:0000256" key="1">
    <source>
        <dbReference type="ARBA" id="ARBA00022553"/>
    </source>
</evidence>
<proteinExistence type="predicted"/>
<dbReference type="PANTHER" id="PTHR44591:SF23">
    <property type="entry name" value="CHEY SUBFAMILY"/>
    <property type="match status" value="1"/>
</dbReference>
<dbReference type="InterPro" id="IPR050595">
    <property type="entry name" value="Bact_response_regulator"/>
</dbReference>
<reference evidence="5 6" key="1">
    <citation type="submission" date="2013-05" db="EMBL/GenBank/DDBJ databases">
        <title>Draft genome sequence of Rubidibacter lacunae KORDI 51-2.</title>
        <authorList>
            <person name="Choi D.H."/>
            <person name="Noh J.H."/>
            <person name="Kwon K.-K."/>
            <person name="Lee J.-H."/>
            <person name="Ryu J.-Y."/>
        </authorList>
    </citation>
    <scope>NUCLEOTIDE SEQUENCE [LARGE SCALE GENOMIC DNA]</scope>
    <source>
        <strain evidence="5 6">KORDI 51-2</strain>
    </source>
</reference>
<comment type="caution">
    <text evidence="5">The sequence shown here is derived from an EMBL/GenBank/DDBJ whole genome shotgun (WGS) entry which is preliminary data.</text>
</comment>
<dbReference type="PANTHER" id="PTHR44591">
    <property type="entry name" value="STRESS RESPONSE REGULATOR PROTEIN 1"/>
    <property type="match status" value="1"/>
</dbReference>
<accession>U5DR09</accession>
<sequence length="181" mass="20678">MAVQRILVIDDSRMIRMRIIDMLPTNNVEVIEARDGREGLELIRTQNPNLILLDFLLPKMSGWDVYREVQKQPQFRAIPLVVMSGRKEEVTEKLPEPFEHFAFIEKPFEKEQLIEAIKDARTKVTPMPKPADAPIAAAPVSDAAAAEVQELRTKVAALEKETVLLKKQLVQIVAFLKRKLR</sequence>
<dbReference type="Pfam" id="PF00072">
    <property type="entry name" value="Response_reg"/>
    <property type="match status" value="1"/>
</dbReference>
<dbReference type="InParanoid" id="U5DR09"/>
<dbReference type="InterPro" id="IPR001789">
    <property type="entry name" value="Sig_transdc_resp-reg_receiver"/>
</dbReference>
<dbReference type="PATRIC" id="fig|582515.4.peg.1344"/>
<dbReference type="SUPFAM" id="SSF52172">
    <property type="entry name" value="CheY-like"/>
    <property type="match status" value="1"/>
</dbReference>